<dbReference type="GO" id="GO:0140359">
    <property type="term" value="F:ABC-type transporter activity"/>
    <property type="evidence" value="ECO:0007669"/>
    <property type="project" value="InterPro"/>
</dbReference>
<reference evidence="7 8" key="1">
    <citation type="submission" date="2018-10" db="EMBL/GenBank/DDBJ databases">
        <title>Isolation from cow dung.</title>
        <authorList>
            <person name="Ling L."/>
        </authorList>
    </citation>
    <scope>NUCLEOTIDE SEQUENCE [LARGE SCALE GENOMIC DNA]</scope>
    <source>
        <strain evidence="7 8">NEAU-LL90</strain>
    </source>
</reference>
<protein>
    <submittedName>
        <fullName evidence="7">ABC transporter permease</fullName>
    </submittedName>
</protein>
<dbReference type="PANTHER" id="PTHR43471:SF3">
    <property type="entry name" value="ABC TRANSPORTER PERMEASE PROTEIN NATB"/>
    <property type="match status" value="1"/>
</dbReference>
<evidence type="ECO:0000256" key="2">
    <source>
        <dbReference type="ARBA" id="ARBA00022692"/>
    </source>
</evidence>
<keyword evidence="4 5" id="KW-0472">Membrane</keyword>
<evidence type="ECO:0000256" key="5">
    <source>
        <dbReference type="SAM" id="Phobius"/>
    </source>
</evidence>
<dbReference type="PANTHER" id="PTHR43471">
    <property type="entry name" value="ABC TRANSPORTER PERMEASE"/>
    <property type="match status" value="1"/>
</dbReference>
<dbReference type="GO" id="GO:0016020">
    <property type="term" value="C:membrane"/>
    <property type="evidence" value="ECO:0007669"/>
    <property type="project" value="UniProtKB-SubCell"/>
</dbReference>
<feature type="transmembrane region" description="Helical" evidence="5">
    <location>
        <begin position="269"/>
        <end position="291"/>
    </location>
</feature>
<dbReference type="RefSeq" id="WP_122189360.1">
    <property type="nucleotide sequence ID" value="NZ_RFFH01000007.1"/>
</dbReference>
<accession>A0A3M2L3X2</accession>
<evidence type="ECO:0000259" key="6">
    <source>
        <dbReference type="Pfam" id="PF12698"/>
    </source>
</evidence>
<comment type="subcellular location">
    <subcellularLocation>
        <location evidence="1">Membrane</location>
        <topology evidence="1">Multi-pass membrane protein</topology>
    </subcellularLocation>
</comment>
<evidence type="ECO:0000256" key="3">
    <source>
        <dbReference type="ARBA" id="ARBA00022989"/>
    </source>
</evidence>
<gene>
    <name evidence="7" type="ORF">EBN03_18845</name>
</gene>
<feature type="transmembrane region" description="Helical" evidence="5">
    <location>
        <begin position="303"/>
        <end position="322"/>
    </location>
</feature>
<feature type="transmembrane region" description="Helical" evidence="5">
    <location>
        <begin position="179"/>
        <end position="205"/>
    </location>
</feature>
<name>A0A3M2L3X2_9NOCA</name>
<proteinExistence type="predicted"/>
<dbReference type="InterPro" id="IPR013525">
    <property type="entry name" value="ABC2_TM"/>
</dbReference>
<keyword evidence="8" id="KW-1185">Reference proteome</keyword>
<feature type="transmembrane region" description="Helical" evidence="5">
    <location>
        <begin position="355"/>
        <end position="376"/>
    </location>
</feature>
<evidence type="ECO:0000256" key="1">
    <source>
        <dbReference type="ARBA" id="ARBA00004141"/>
    </source>
</evidence>
<feature type="domain" description="ABC-2 type transporter transmembrane" evidence="6">
    <location>
        <begin position="27"/>
        <end position="372"/>
    </location>
</feature>
<evidence type="ECO:0000313" key="7">
    <source>
        <dbReference type="EMBL" id="RMI31410.1"/>
    </source>
</evidence>
<dbReference type="EMBL" id="RFFH01000007">
    <property type="protein sequence ID" value="RMI31410.1"/>
    <property type="molecule type" value="Genomic_DNA"/>
</dbReference>
<comment type="caution">
    <text evidence="7">The sequence shown here is derived from an EMBL/GenBank/DDBJ whole genome shotgun (WGS) entry which is preliminary data.</text>
</comment>
<dbReference type="OrthoDB" id="3268959at2"/>
<sequence>MATGELPVPRAIGLVAGREIDARLRSRAFLVMTLVLSALIAGALLLSHFLGNKPPAVQHVGLTTASAQLEPLVAASAQAAEQRVATSVVDPAAGADRIRSGSLDALITDVTDGTLRVSVKSDLNGGLDTVFTLTARQLALNQQVTALHGDPAVVGRAMAGATVAVDRLAPADPHRNERIGISSVVGVLMYVMLVMSIQLTGQGVVEEKSNRIVELLLSAIRPWELLVGKVIGIGVVTVLQVAVITAVGAGTATATGALHVSGSVVGGAAGWAVLWYLLGYLLFAMLIAAAASLVSRQEDLQGVATPVVMLVVASYLIGQFVLPGHPDNMASTVLSMIPLSAPVLMPMRAAYGVPLWQEAVAVALMLVTIAVTARVAGRIYSRSILQTGGRVRLGSVLRR</sequence>
<keyword evidence="3 5" id="KW-1133">Transmembrane helix</keyword>
<evidence type="ECO:0000313" key="8">
    <source>
        <dbReference type="Proteomes" id="UP000279275"/>
    </source>
</evidence>
<dbReference type="Proteomes" id="UP000279275">
    <property type="component" value="Unassembled WGS sequence"/>
</dbReference>
<feature type="transmembrane region" description="Helical" evidence="5">
    <location>
        <begin position="226"/>
        <end position="249"/>
    </location>
</feature>
<organism evidence="7 8">
    <name type="scientific">Nocardia stercoris</name>
    <dbReference type="NCBI Taxonomy" id="2483361"/>
    <lineage>
        <taxon>Bacteria</taxon>
        <taxon>Bacillati</taxon>
        <taxon>Actinomycetota</taxon>
        <taxon>Actinomycetes</taxon>
        <taxon>Mycobacteriales</taxon>
        <taxon>Nocardiaceae</taxon>
        <taxon>Nocardia</taxon>
    </lineage>
</organism>
<feature type="transmembrane region" description="Helical" evidence="5">
    <location>
        <begin position="28"/>
        <end position="50"/>
    </location>
</feature>
<dbReference type="Pfam" id="PF12698">
    <property type="entry name" value="ABC2_membrane_3"/>
    <property type="match status" value="1"/>
</dbReference>
<keyword evidence="2 5" id="KW-0812">Transmembrane</keyword>
<evidence type="ECO:0000256" key="4">
    <source>
        <dbReference type="ARBA" id="ARBA00023136"/>
    </source>
</evidence>
<dbReference type="AlphaFoldDB" id="A0A3M2L3X2"/>